<dbReference type="PROSITE" id="PS00892">
    <property type="entry name" value="HIT_1"/>
    <property type="match status" value="1"/>
</dbReference>
<dbReference type="InterPro" id="IPR019808">
    <property type="entry name" value="Histidine_triad_CS"/>
</dbReference>
<dbReference type="InterPro" id="IPR036265">
    <property type="entry name" value="HIT-like_sf"/>
</dbReference>
<reference evidence="5" key="2">
    <citation type="journal article" date="2021" name="PeerJ">
        <title>Extensive microbial diversity within the chicken gut microbiome revealed by metagenomics and culture.</title>
        <authorList>
            <person name="Gilroy R."/>
            <person name="Ravi A."/>
            <person name="Getino M."/>
            <person name="Pursley I."/>
            <person name="Horton D.L."/>
            <person name="Alikhan N.F."/>
            <person name="Baker D."/>
            <person name="Gharbi K."/>
            <person name="Hall N."/>
            <person name="Watson M."/>
            <person name="Adriaenssens E.M."/>
            <person name="Foster-Nyarko E."/>
            <person name="Jarju S."/>
            <person name="Secka A."/>
            <person name="Antonio M."/>
            <person name="Oren A."/>
            <person name="Chaudhuri R.R."/>
            <person name="La Ragione R."/>
            <person name="Hildebrand F."/>
            <person name="Pallen M.J."/>
        </authorList>
    </citation>
    <scope>NUCLEOTIDE SEQUENCE</scope>
    <source>
        <strain evidence="5">17213</strain>
    </source>
</reference>
<dbReference type="PANTHER" id="PTHR42997">
    <property type="entry name" value="HIT FAMILY HYDROLASE"/>
    <property type="match status" value="1"/>
</dbReference>
<accession>A0A9D9DC82</accession>
<evidence type="ECO:0000313" key="5">
    <source>
        <dbReference type="EMBL" id="MBO8415722.1"/>
    </source>
</evidence>
<feature type="short sequence motif" description="Histidine triad motif" evidence="2 3">
    <location>
        <begin position="110"/>
        <end position="114"/>
    </location>
</feature>
<dbReference type="AlphaFoldDB" id="A0A9D9DC82"/>
<sequence>MSETNEDKDPAAKAAEDTADCPFCHLEGRKILFKNSLACAFYDGFPVSPGHTLIVPFRHVQSFFALTMDERKAIDDLILKCRDFLDIKYHPDGYNIGVNINESAGQSVMHVHVHIIPRYKGDTPAPKGGVRGVIPAKQSY</sequence>
<gene>
    <name evidence="5" type="ORF">IAB19_05025</name>
</gene>
<dbReference type="GO" id="GO:0003824">
    <property type="term" value="F:catalytic activity"/>
    <property type="evidence" value="ECO:0007669"/>
    <property type="project" value="InterPro"/>
</dbReference>
<dbReference type="PRINTS" id="PR00332">
    <property type="entry name" value="HISTRIAD"/>
</dbReference>
<evidence type="ECO:0000256" key="3">
    <source>
        <dbReference type="PROSITE-ProRule" id="PRU00464"/>
    </source>
</evidence>
<dbReference type="PROSITE" id="PS51084">
    <property type="entry name" value="HIT_2"/>
    <property type="match status" value="1"/>
</dbReference>
<evidence type="ECO:0000313" key="6">
    <source>
        <dbReference type="Proteomes" id="UP000823631"/>
    </source>
</evidence>
<protein>
    <submittedName>
        <fullName evidence="5">HIT family protein</fullName>
    </submittedName>
</protein>
<evidence type="ECO:0000256" key="2">
    <source>
        <dbReference type="PIRSR" id="PIRSR601310-3"/>
    </source>
</evidence>
<reference evidence="5" key="1">
    <citation type="submission" date="2020-10" db="EMBL/GenBank/DDBJ databases">
        <authorList>
            <person name="Gilroy R."/>
        </authorList>
    </citation>
    <scope>NUCLEOTIDE SEQUENCE</scope>
    <source>
        <strain evidence="5">17213</strain>
    </source>
</reference>
<dbReference type="SUPFAM" id="SSF54197">
    <property type="entry name" value="HIT-like"/>
    <property type="match status" value="1"/>
</dbReference>
<organism evidence="5 6">
    <name type="scientific">Candidatus Avisuccinivibrio stercorigallinarum</name>
    <dbReference type="NCBI Taxonomy" id="2840704"/>
    <lineage>
        <taxon>Bacteria</taxon>
        <taxon>Pseudomonadati</taxon>
        <taxon>Pseudomonadota</taxon>
        <taxon>Gammaproteobacteria</taxon>
        <taxon>Aeromonadales</taxon>
        <taxon>Succinivibrionaceae</taxon>
        <taxon>Succinivibrionaceae incertae sedis</taxon>
        <taxon>Candidatus Avisuccinivibrio</taxon>
    </lineage>
</organism>
<dbReference type="InterPro" id="IPR011146">
    <property type="entry name" value="HIT-like"/>
</dbReference>
<dbReference type="InterPro" id="IPR001310">
    <property type="entry name" value="Histidine_triad_HIT"/>
</dbReference>
<dbReference type="InterPro" id="IPR052908">
    <property type="entry name" value="AP-4-A_phosphorylase"/>
</dbReference>
<dbReference type="Proteomes" id="UP000823631">
    <property type="component" value="Unassembled WGS sequence"/>
</dbReference>
<proteinExistence type="predicted"/>
<feature type="domain" description="HIT" evidence="4">
    <location>
        <begin position="19"/>
        <end position="125"/>
    </location>
</feature>
<dbReference type="Gene3D" id="3.30.428.10">
    <property type="entry name" value="HIT-like"/>
    <property type="match status" value="1"/>
</dbReference>
<dbReference type="Pfam" id="PF01230">
    <property type="entry name" value="HIT"/>
    <property type="match status" value="1"/>
</dbReference>
<evidence type="ECO:0000259" key="4">
    <source>
        <dbReference type="PROSITE" id="PS51084"/>
    </source>
</evidence>
<name>A0A9D9DC82_9GAMM</name>
<dbReference type="PANTHER" id="PTHR42997:SF1">
    <property type="entry name" value="AP-4-A PHOSPHORYLASE"/>
    <property type="match status" value="1"/>
</dbReference>
<feature type="active site" description="Tele-AMP-histidine intermediate" evidence="1">
    <location>
        <position position="112"/>
    </location>
</feature>
<evidence type="ECO:0000256" key="1">
    <source>
        <dbReference type="PIRSR" id="PIRSR601310-1"/>
    </source>
</evidence>
<dbReference type="EMBL" id="JADINH010000107">
    <property type="protein sequence ID" value="MBO8415722.1"/>
    <property type="molecule type" value="Genomic_DNA"/>
</dbReference>
<comment type="caution">
    <text evidence="5">The sequence shown here is derived from an EMBL/GenBank/DDBJ whole genome shotgun (WGS) entry which is preliminary data.</text>
</comment>